<evidence type="ECO:0000256" key="4">
    <source>
        <dbReference type="ARBA" id="ARBA00023136"/>
    </source>
</evidence>
<feature type="transmembrane region" description="Helical" evidence="5">
    <location>
        <begin position="80"/>
        <end position="99"/>
    </location>
</feature>
<evidence type="ECO:0000256" key="1">
    <source>
        <dbReference type="ARBA" id="ARBA00004141"/>
    </source>
</evidence>
<dbReference type="EMBL" id="JAMQON010000005">
    <property type="protein sequence ID" value="MDS0260966.1"/>
    <property type="molecule type" value="Genomic_DNA"/>
</dbReference>
<keyword evidence="2 5" id="KW-0812">Transmembrane</keyword>
<feature type="transmembrane region" description="Helical" evidence="5">
    <location>
        <begin position="20"/>
        <end position="41"/>
    </location>
</feature>
<reference evidence="6 7" key="1">
    <citation type="submission" date="2022-06" db="EMBL/GenBank/DDBJ databases">
        <title>Haloarcula sp. a new haloarchaeum isolate from saline soil.</title>
        <authorList>
            <person name="Strakova D."/>
            <person name="Galisteo C."/>
            <person name="Sanchez-Porro C."/>
            <person name="Ventosa A."/>
        </authorList>
    </citation>
    <scope>NUCLEOTIDE SEQUENCE [LARGE SCALE GENOMIC DNA]</scope>
    <source>
        <strain evidence="6 7">S1CR25-12</strain>
    </source>
</reference>
<keyword evidence="3 5" id="KW-1133">Transmembrane helix</keyword>
<name>A0ABU2FFC5_9EURY</name>
<dbReference type="InterPro" id="IPR019109">
    <property type="entry name" value="MamF_MmsF"/>
</dbReference>
<evidence type="ECO:0000256" key="5">
    <source>
        <dbReference type="SAM" id="Phobius"/>
    </source>
</evidence>
<gene>
    <name evidence="6" type="ORF">NDI56_16310</name>
</gene>
<protein>
    <submittedName>
        <fullName evidence="6">DUF4870 domain-containing protein</fullName>
    </submittedName>
</protein>
<dbReference type="RefSeq" id="WP_310920745.1">
    <property type="nucleotide sequence ID" value="NZ_JAMQON010000005.1"/>
</dbReference>
<keyword evidence="7" id="KW-1185">Reference proteome</keyword>
<proteinExistence type="predicted"/>
<organism evidence="6 7">
    <name type="scientific">Haloarcula saliterrae</name>
    <dbReference type="NCBI Taxonomy" id="2950534"/>
    <lineage>
        <taxon>Archaea</taxon>
        <taxon>Methanobacteriati</taxon>
        <taxon>Methanobacteriota</taxon>
        <taxon>Stenosarchaea group</taxon>
        <taxon>Halobacteria</taxon>
        <taxon>Halobacteriales</taxon>
        <taxon>Haloarculaceae</taxon>
        <taxon>Haloarcula</taxon>
    </lineage>
</organism>
<dbReference type="Proteomes" id="UP001259659">
    <property type="component" value="Unassembled WGS sequence"/>
</dbReference>
<sequence>MTANSTGRRNSPNQNTTIAALVHVAGLFFGFVAIAFAYLVTDDEFTKANAANALNWHVPVALIAVPVAVIGVVVSETAGVAIAMIIAIGTICFALIASMKAYRGRAWKYPLVPSVISTS</sequence>
<comment type="subcellular location">
    <subcellularLocation>
        <location evidence="1">Membrane</location>
        <topology evidence="1">Multi-pass membrane protein</topology>
    </subcellularLocation>
</comment>
<accession>A0ABU2FFC5</accession>
<evidence type="ECO:0000256" key="3">
    <source>
        <dbReference type="ARBA" id="ARBA00022989"/>
    </source>
</evidence>
<feature type="transmembrane region" description="Helical" evidence="5">
    <location>
        <begin position="53"/>
        <end position="74"/>
    </location>
</feature>
<evidence type="ECO:0000313" key="6">
    <source>
        <dbReference type="EMBL" id="MDS0260966.1"/>
    </source>
</evidence>
<comment type="caution">
    <text evidence="6">The sequence shown here is derived from an EMBL/GenBank/DDBJ whole genome shotgun (WGS) entry which is preliminary data.</text>
</comment>
<dbReference type="Pfam" id="PF09685">
    <property type="entry name" value="MamF_MmsF"/>
    <property type="match status" value="1"/>
</dbReference>
<evidence type="ECO:0000313" key="7">
    <source>
        <dbReference type="Proteomes" id="UP001259659"/>
    </source>
</evidence>
<evidence type="ECO:0000256" key="2">
    <source>
        <dbReference type="ARBA" id="ARBA00022692"/>
    </source>
</evidence>
<keyword evidence="4 5" id="KW-0472">Membrane</keyword>